<dbReference type="EMBL" id="BMNL01000001">
    <property type="protein sequence ID" value="GGP19182.1"/>
    <property type="molecule type" value="Genomic_DNA"/>
</dbReference>
<gene>
    <name evidence="1" type="ORF">GCM10007981_01830</name>
</gene>
<dbReference type="InterPro" id="IPR023203">
    <property type="entry name" value="TTHA0068_sf"/>
</dbReference>
<dbReference type="Gene3D" id="1.10.3450.10">
    <property type="entry name" value="TTHA0068-like"/>
    <property type="match status" value="1"/>
</dbReference>
<proteinExistence type="predicted"/>
<keyword evidence="2" id="KW-1185">Reference proteome</keyword>
<evidence type="ECO:0000313" key="1">
    <source>
        <dbReference type="EMBL" id="GGP19182.1"/>
    </source>
</evidence>
<organism evidence="1 2">
    <name type="scientific">Thermocladium modestius</name>
    <dbReference type="NCBI Taxonomy" id="62609"/>
    <lineage>
        <taxon>Archaea</taxon>
        <taxon>Thermoproteota</taxon>
        <taxon>Thermoprotei</taxon>
        <taxon>Thermoproteales</taxon>
        <taxon>Thermoproteaceae</taxon>
        <taxon>Thermocladium</taxon>
    </lineage>
</organism>
<evidence type="ECO:0000313" key="2">
    <source>
        <dbReference type="Proteomes" id="UP000610960"/>
    </source>
</evidence>
<protein>
    <recommendedName>
        <fullName evidence="3">DUF309 domain-containing protein</fullName>
    </recommendedName>
</protein>
<name>A0A830GVM0_9CREN</name>
<dbReference type="Pfam" id="PF03745">
    <property type="entry name" value="DUF309"/>
    <property type="match status" value="1"/>
</dbReference>
<evidence type="ECO:0008006" key="3">
    <source>
        <dbReference type="Google" id="ProtNLM"/>
    </source>
</evidence>
<sequence>MGRYLFLVTAVPSGPPAEVRGRLMSELRAAGLRVINVRVGRHHLEIDARSDDAGTDAARLRAALGGDVEVVNLDGEEAVTDPFRRFVALFNSERFWEAHEVLERVWRIDRNELIQGLIVLAAAFAKLQEGSEVGFHRLARRSMELLWSEQRIGCVDLGDVKSGIANAIKSRSPFKIECKN</sequence>
<dbReference type="AlphaFoldDB" id="A0A830GVM0"/>
<dbReference type="SUPFAM" id="SSF140663">
    <property type="entry name" value="TTHA0068-like"/>
    <property type="match status" value="1"/>
</dbReference>
<dbReference type="RefSeq" id="WP_188595596.1">
    <property type="nucleotide sequence ID" value="NZ_BMNL01000001.1"/>
</dbReference>
<reference evidence="1" key="1">
    <citation type="journal article" date="2014" name="Int. J. Syst. Evol. Microbiol.">
        <title>Complete genome sequence of Corynebacterium casei LMG S-19264T (=DSM 44701T), isolated from a smear-ripened cheese.</title>
        <authorList>
            <consortium name="US DOE Joint Genome Institute (JGI-PGF)"/>
            <person name="Walter F."/>
            <person name="Albersmeier A."/>
            <person name="Kalinowski J."/>
            <person name="Ruckert C."/>
        </authorList>
    </citation>
    <scope>NUCLEOTIDE SEQUENCE</scope>
    <source>
        <strain evidence="1">JCM 10088</strain>
    </source>
</reference>
<dbReference type="Proteomes" id="UP000610960">
    <property type="component" value="Unassembled WGS sequence"/>
</dbReference>
<reference evidence="1" key="2">
    <citation type="submission" date="2020-09" db="EMBL/GenBank/DDBJ databases">
        <authorList>
            <person name="Sun Q."/>
            <person name="Ohkuma M."/>
        </authorList>
    </citation>
    <scope>NUCLEOTIDE SEQUENCE</scope>
    <source>
        <strain evidence="1">JCM 10088</strain>
    </source>
</reference>
<comment type="caution">
    <text evidence="1">The sequence shown here is derived from an EMBL/GenBank/DDBJ whole genome shotgun (WGS) entry which is preliminary data.</text>
</comment>
<dbReference type="InterPro" id="IPR005500">
    <property type="entry name" value="DUF309"/>
</dbReference>
<accession>A0A830GVM0</accession>
<dbReference type="OrthoDB" id="28179at2157"/>